<keyword evidence="5 8" id="KW-0548">Nucleotidyltransferase</keyword>
<dbReference type="InterPro" id="IPR011773">
    <property type="entry name" value="DNA-dir_RpoA"/>
</dbReference>
<evidence type="ECO:0000313" key="10">
    <source>
        <dbReference type="EMBL" id="AIT93773.1"/>
    </source>
</evidence>
<dbReference type="InterPro" id="IPR011260">
    <property type="entry name" value="RNAP_asu_C"/>
</dbReference>
<dbReference type="EMBL" id="KM462865">
    <property type="protein sequence ID" value="AIT93773.1"/>
    <property type="molecule type" value="Genomic_DNA"/>
</dbReference>
<dbReference type="Pfam" id="PF01193">
    <property type="entry name" value="RNA_pol_L"/>
    <property type="match status" value="1"/>
</dbReference>
<dbReference type="Gene3D" id="1.10.150.20">
    <property type="entry name" value="5' to 3' exonuclease, C-terminal subdomain"/>
    <property type="match status" value="1"/>
</dbReference>
<dbReference type="GO" id="GO:0006351">
    <property type="term" value="P:DNA-templated transcription"/>
    <property type="evidence" value="ECO:0007669"/>
    <property type="project" value="UniProtKB-UniRule"/>
</dbReference>
<dbReference type="GO" id="GO:0003677">
    <property type="term" value="F:DNA binding"/>
    <property type="evidence" value="ECO:0007669"/>
    <property type="project" value="UniProtKB-UniRule"/>
</dbReference>
<proteinExistence type="inferred from homology"/>
<evidence type="ECO:0000259" key="9">
    <source>
        <dbReference type="SMART" id="SM00662"/>
    </source>
</evidence>
<dbReference type="AlphaFoldDB" id="A0A097KKS4"/>
<dbReference type="SMART" id="SM00662">
    <property type="entry name" value="RPOLD"/>
    <property type="match status" value="1"/>
</dbReference>
<evidence type="ECO:0000256" key="7">
    <source>
        <dbReference type="ARBA" id="ARBA00048552"/>
    </source>
</evidence>
<keyword evidence="4 8" id="KW-0808">Transferase</keyword>
<dbReference type="HAMAP" id="MF_00059">
    <property type="entry name" value="RNApol_bact_RpoA"/>
    <property type="match status" value="1"/>
</dbReference>
<dbReference type="InterPro" id="IPR036603">
    <property type="entry name" value="RBP11-like"/>
</dbReference>
<evidence type="ECO:0000256" key="2">
    <source>
        <dbReference type="ARBA" id="ARBA00007123"/>
    </source>
</evidence>
<comment type="function">
    <text evidence="1 8">DNA-dependent RNA polymerase catalyzes the transcription of DNA into RNA using the four ribonucleoside triphosphates as substrates.</text>
</comment>
<comment type="catalytic activity">
    <reaction evidence="7 8">
        <text>RNA(n) + a ribonucleoside 5'-triphosphate = RNA(n+1) + diphosphate</text>
        <dbReference type="Rhea" id="RHEA:21248"/>
        <dbReference type="Rhea" id="RHEA-COMP:14527"/>
        <dbReference type="Rhea" id="RHEA-COMP:17342"/>
        <dbReference type="ChEBI" id="CHEBI:33019"/>
        <dbReference type="ChEBI" id="CHEBI:61557"/>
        <dbReference type="ChEBI" id="CHEBI:140395"/>
        <dbReference type="EC" id="2.7.7.6"/>
    </reaction>
</comment>
<dbReference type="GO" id="GO:0000428">
    <property type="term" value="C:DNA-directed RNA polymerase complex"/>
    <property type="evidence" value="ECO:0007669"/>
    <property type="project" value="UniProtKB-KW"/>
</dbReference>
<accession>A0A097KKS4</accession>
<dbReference type="Gene3D" id="3.30.1360.10">
    <property type="entry name" value="RNA polymerase, RBP11-like subunit"/>
    <property type="match status" value="1"/>
</dbReference>
<dbReference type="SUPFAM" id="SSF47789">
    <property type="entry name" value="C-terminal domain of RNA polymerase alpha subunit"/>
    <property type="match status" value="1"/>
</dbReference>
<keyword evidence="10" id="KW-0934">Plastid</keyword>
<comment type="domain">
    <text evidence="8">The N-terminal domain is essential for RNAP assembly and basal transcription, whereas the C-terminal domain is involved in interaction with transcriptional regulators and with upstream promoter elements.</text>
</comment>
<dbReference type="SUPFAM" id="SSF56553">
    <property type="entry name" value="Insert subdomain of RNA polymerase alpha subunit"/>
    <property type="match status" value="1"/>
</dbReference>
<keyword evidence="3 8" id="KW-0240">DNA-directed RNA polymerase</keyword>
<dbReference type="GO" id="GO:0003899">
    <property type="term" value="F:DNA-directed RNA polymerase activity"/>
    <property type="evidence" value="ECO:0007669"/>
    <property type="project" value="UniProtKB-UniRule"/>
</dbReference>
<comment type="subunit">
    <text evidence="8">In plastids the minimal PEP RNA polymerase catalytic core is composed of four subunits: alpha, beta, beta', and beta''. When a (nuclear-encoded) sigma factor is associated with the core the holoenzyme is formed, which can initiate transcription.</text>
</comment>
<evidence type="ECO:0000256" key="1">
    <source>
        <dbReference type="ARBA" id="ARBA00004026"/>
    </source>
</evidence>
<evidence type="ECO:0000256" key="4">
    <source>
        <dbReference type="ARBA" id="ARBA00022679"/>
    </source>
</evidence>
<dbReference type="Gene3D" id="2.170.120.12">
    <property type="entry name" value="DNA-directed RNA polymerase, insert domain"/>
    <property type="match status" value="1"/>
</dbReference>
<reference evidence="10" key="1">
    <citation type="journal article" date="2014" name="BMC Evol. Biol.">
        <title>Chloroplast phylogenomic analysis resolves deep-level relationships within the green algal class Trebouxiophyceae.</title>
        <authorList>
            <person name="Lemieux C."/>
            <person name="Otis C."/>
            <person name="Turmel M."/>
        </authorList>
    </citation>
    <scope>NUCLEOTIDE SEQUENCE</scope>
</reference>
<dbReference type="InterPro" id="IPR036643">
    <property type="entry name" value="RNApol_insert_sf"/>
</dbReference>
<keyword evidence="6 8" id="KW-0804">Transcription</keyword>
<feature type="region of interest" description="Alpha C-terminal domain (alpha-CTD)" evidence="8">
    <location>
        <begin position="439"/>
        <end position="508"/>
    </location>
</feature>
<dbReference type="EC" id="2.7.7.6" evidence="8"/>
<dbReference type="Pfam" id="PF01000">
    <property type="entry name" value="RNA_pol_A_bac"/>
    <property type="match status" value="1"/>
</dbReference>
<protein>
    <recommendedName>
        <fullName evidence="8">DNA-directed RNA polymerase subunit alpha</fullName>
        <shortName evidence="8">PEP</shortName>
        <ecNumber evidence="8">2.7.7.6</ecNumber>
    </recommendedName>
    <alternativeName>
        <fullName evidence="8">Plastid-encoded RNA polymerase subunit alpha</fullName>
        <shortName evidence="8">RNA polymerase subunit alpha</shortName>
    </alternativeName>
</protein>
<dbReference type="CDD" id="cd06928">
    <property type="entry name" value="RNAP_alpha_NTD"/>
    <property type="match status" value="1"/>
</dbReference>
<sequence>MEHLLLSCIESKIENNRSFYGRFTLGPFDAGQGLTIATALRRTLLSELTGLGIIAVEIKGATHEYSALNGIRESVLDILLNLKQIVLSSEISLEEPQIGFLKIQGPCVAKASDIKLPSFIHCVDPDQYIATLSYDGMLEIKFIICHGKNYIIQTPLTFLKPTALQEIYKNPSEKIQFLTQFFQDKQNHFKKQIYSKKKQDAIRQDLLEKKQIVKPQIDNNVAAIASYANDTIVSEFSNKQINQTNSKFLEFSNFTEANNFSVSTAGETDHVKEIEKQQINEIKKGQKRGTKSIFWKPKPHISIKSTSFSLETKKSTNILLLDTVFMPVNKVNFILENDAESHQIKERIILEIWTNGSIHPRQAINEAAIAIIQLFFPFQESRSIKSFFTTLSKTLTSPLLSDNWMSHRQFAAKLKTVNQNQKVKLLSQNKNLPIEKKRASIDIANLDLSLRPYTCLKRANINTVNDLLQNSADELLLLKNFGKRSLEEVENALAQINLKLRRQSVQPM</sequence>
<organism evidence="10">
    <name type="scientific">Edaphochlorella mirabilis</name>
    <dbReference type="NCBI Taxonomy" id="3083"/>
    <lineage>
        <taxon>Eukaryota</taxon>
        <taxon>Viridiplantae</taxon>
        <taxon>Chlorophyta</taxon>
        <taxon>core chlorophytes</taxon>
        <taxon>Trebouxiophyceae</taxon>
        <taxon>Prasiolales</taxon>
        <taxon>Prasiolaceae</taxon>
        <taxon>Edaphochlorella</taxon>
    </lineage>
</organism>
<dbReference type="InterPro" id="IPR011263">
    <property type="entry name" value="DNA-dir_RNA_pol_RpoA/D/Rpb3"/>
</dbReference>
<keyword evidence="10" id="KW-0150">Chloroplast</keyword>
<comment type="similarity">
    <text evidence="2 8">Belongs to the RNA polymerase alpha chain family.</text>
</comment>
<feature type="region of interest" description="Alpha N-terminal domain (alpha-NTD)" evidence="8">
    <location>
        <begin position="1"/>
        <end position="419"/>
    </location>
</feature>
<dbReference type="RefSeq" id="YP_009105109.1">
    <property type="nucleotide sequence ID" value="NC_025528.1"/>
</dbReference>
<dbReference type="InterPro" id="IPR011262">
    <property type="entry name" value="DNA-dir_RNA_pol_insert"/>
</dbReference>
<name>A0A097KKS4_9CHLO</name>
<dbReference type="SUPFAM" id="SSF55257">
    <property type="entry name" value="RBP11-like subunits of RNA polymerase"/>
    <property type="match status" value="1"/>
</dbReference>
<dbReference type="GeneID" id="22158865"/>
<evidence type="ECO:0000256" key="8">
    <source>
        <dbReference type="HAMAP-Rule" id="MF_00059"/>
    </source>
</evidence>
<evidence type="ECO:0000256" key="6">
    <source>
        <dbReference type="ARBA" id="ARBA00023163"/>
    </source>
</evidence>
<dbReference type="GO" id="GO:0046983">
    <property type="term" value="F:protein dimerization activity"/>
    <property type="evidence" value="ECO:0007669"/>
    <property type="project" value="InterPro"/>
</dbReference>
<evidence type="ECO:0000256" key="3">
    <source>
        <dbReference type="ARBA" id="ARBA00022478"/>
    </source>
</evidence>
<gene>
    <name evidence="8 10" type="primary">rpoA</name>
</gene>
<geneLocation type="chloroplast" evidence="10"/>
<dbReference type="Pfam" id="PF03118">
    <property type="entry name" value="RNA_pol_A_CTD"/>
    <property type="match status" value="1"/>
</dbReference>
<evidence type="ECO:0000256" key="5">
    <source>
        <dbReference type="ARBA" id="ARBA00022695"/>
    </source>
</evidence>
<feature type="domain" description="DNA-directed RNA polymerase RpoA/D/Rpb3-type" evidence="9">
    <location>
        <begin position="20"/>
        <end position="381"/>
    </location>
</feature>
<comment type="subcellular location">
    <subcellularLocation>
        <location evidence="8">Plastid</location>
        <location evidence="8">Chloroplast</location>
    </subcellularLocation>
</comment>
<dbReference type="GO" id="GO:0009507">
    <property type="term" value="C:chloroplast"/>
    <property type="evidence" value="ECO:0007669"/>
    <property type="project" value="UniProtKB-SubCell"/>
</dbReference>